<comment type="caution">
    <text evidence="1">The sequence shown here is derived from an EMBL/GenBank/DDBJ whole genome shotgun (WGS) entry which is preliminary data.</text>
</comment>
<dbReference type="EMBL" id="JAUKUD010000006">
    <property type="protein sequence ID" value="KAK0741537.1"/>
    <property type="molecule type" value="Genomic_DNA"/>
</dbReference>
<evidence type="ECO:0000313" key="1">
    <source>
        <dbReference type="EMBL" id="KAK0741537.1"/>
    </source>
</evidence>
<sequence>MAEFWKQWRLCHGASLSELAQEPDGPGLGTASTVTQCPRRGLVELAPALLFLRGRLGSDTMGQARVEVSLDDVRKILGDAEWITTTPAPSNLFEMVHEYETSTNRRIKSIGDERNMWTRVLGTPENLRGEEQLLDLVVLIFRAAAGQVPGMTHSKSVVLKEMKMLDVDIELDVEN</sequence>
<keyword evidence="2" id="KW-1185">Reference proteome</keyword>
<name>A0AA40ELH0_9PEZI</name>
<accession>A0AA40ELH0</accession>
<dbReference type="AlphaFoldDB" id="A0AA40ELH0"/>
<proteinExistence type="predicted"/>
<reference evidence="1" key="1">
    <citation type="submission" date="2023-06" db="EMBL/GenBank/DDBJ databases">
        <title>Genome-scale phylogeny and comparative genomics of the fungal order Sordariales.</title>
        <authorList>
            <consortium name="Lawrence Berkeley National Laboratory"/>
            <person name="Hensen N."/>
            <person name="Bonometti L."/>
            <person name="Westerberg I."/>
            <person name="Brannstrom I.O."/>
            <person name="Guillou S."/>
            <person name="Cros-Aarteil S."/>
            <person name="Calhoun S."/>
            <person name="Haridas S."/>
            <person name="Kuo A."/>
            <person name="Mondo S."/>
            <person name="Pangilinan J."/>
            <person name="Riley R."/>
            <person name="LaButti K."/>
            <person name="Andreopoulos B."/>
            <person name="Lipzen A."/>
            <person name="Chen C."/>
            <person name="Yanf M."/>
            <person name="Daum C."/>
            <person name="Ng V."/>
            <person name="Clum A."/>
            <person name="Steindorff A."/>
            <person name="Ohm R."/>
            <person name="Martin F."/>
            <person name="Silar P."/>
            <person name="Natvig D."/>
            <person name="Lalanne C."/>
            <person name="Gautier V."/>
            <person name="Ament-velasquez S.L."/>
            <person name="Kruys A."/>
            <person name="Hutchinson M.I."/>
            <person name="Powell A.J."/>
            <person name="Barry K."/>
            <person name="Miller A.N."/>
            <person name="Grigoriev I.V."/>
            <person name="Debuchy R."/>
            <person name="Gladieux P."/>
            <person name="Thoren M.H."/>
            <person name="Johannesson H."/>
        </authorList>
    </citation>
    <scope>NUCLEOTIDE SEQUENCE</scope>
    <source>
        <strain evidence="1">SMH3187-1</strain>
    </source>
</reference>
<dbReference type="Proteomes" id="UP001172155">
    <property type="component" value="Unassembled WGS sequence"/>
</dbReference>
<organism evidence="1 2">
    <name type="scientific">Schizothecium vesticola</name>
    <dbReference type="NCBI Taxonomy" id="314040"/>
    <lineage>
        <taxon>Eukaryota</taxon>
        <taxon>Fungi</taxon>
        <taxon>Dikarya</taxon>
        <taxon>Ascomycota</taxon>
        <taxon>Pezizomycotina</taxon>
        <taxon>Sordariomycetes</taxon>
        <taxon>Sordariomycetidae</taxon>
        <taxon>Sordariales</taxon>
        <taxon>Schizotheciaceae</taxon>
        <taxon>Schizothecium</taxon>
    </lineage>
</organism>
<protein>
    <submittedName>
        <fullName evidence="1">Uncharacterized protein</fullName>
    </submittedName>
</protein>
<gene>
    <name evidence="1" type="ORF">B0T18DRAFT_394116</name>
</gene>
<evidence type="ECO:0000313" key="2">
    <source>
        <dbReference type="Proteomes" id="UP001172155"/>
    </source>
</evidence>